<evidence type="ECO:0000313" key="2">
    <source>
        <dbReference type="EMBL" id="EDQ89298.1"/>
    </source>
</evidence>
<keyword evidence="1" id="KW-1133">Transmembrane helix</keyword>
<keyword evidence="3" id="KW-1185">Reference proteome</keyword>
<dbReference type="InParanoid" id="A9UZU8"/>
<sequence>MERSTTTPEEPLIPVVPAYVTCGALTFLWHLLIAFLHLVGLGGSDPRNWSVKRPRNVVLSQSCRCIFALIWKNWLKPDDVVLISPFHHHSFIRMMRSTGNKLVVMDMDGQKLLPPKGYQAKDFAAVVVTQMLGRDYDAAWLKAWRAENKDLLIIEDRVQGDLISKEDETFADISLYSLGQDKIPNALGGGYGVVHNNPRLYDFLVREIEKLPFESAWERFSFILKKLPTLLIYNSRFGCFLVERLLRLFGYGRTAAVDNYRKQNPGFMHGGYFIRPSPALIRSIDIMGDLSRWEVMQERCNVQYSKFLDQIPKRHLDNVRVCGSDNSCCYFFVKLPDLDESRQLLANRGIMTINNQTFLPAEDKVAYHLDNMCTLPTFLTLTDEELDAIAHAMTECWDRFGHKVANPKA</sequence>
<dbReference type="GO" id="GO:0000271">
    <property type="term" value="P:polysaccharide biosynthetic process"/>
    <property type="evidence" value="ECO:0000318"/>
    <property type="project" value="GO_Central"/>
</dbReference>
<keyword evidence="1" id="KW-0472">Membrane</keyword>
<dbReference type="GO" id="GO:0030170">
    <property type="term" value="F:pyridoxal phosphate binding"/>
    <property type="evidence" value="ECO:0000318"/>
    <property type="project" value="GO_Central"/>
</dbReference>
<dbReference type="GO" id="GO:0008483">
    <property type="term" value="F:transaminase activity"/>
    <property type="evidence" value="ECO:0000318"/>
    <property type="project" value="GO_Central"/>
</dbReference>
<evidence type="ECO:0000256" key="1">
    <source>
        <dbReference type="SAM" id="Phobius"/>
    </source>
</evidence>
<proteinExistence type="predicted"/>
<dbReference type="EMBL" id="CH991551">
    <property type="protein sequence ID" value="EDQ89298.1"/>
    <property type="molecule type" value="Genomic_DNA"/>
</dbReference>
<keyword evidence="1" id="KW-0812">Transmembrane</keyword>
<feature type="transmembrane region" description="Helical" evidence="1">
    <location>
        <begin position="18"/>
        <end position="43"/>
    </location>
</feature>
<gene>
    <name evidence="2" type="ORF">MONBRDRAFT_32492</name>
</gene>
<dbReference type="KEGG" id="mbr:MONBRDRAFT_32492"/>
<evidence type="ECO:0008006" key="4">
    <source>
        <dbReference type="Google" id="ProtNLM"/>
    </source>
</evidence>
<evidence type="ECO:0000313" key="3">
    <source>
        <dbReference type="Proteomes" id="UP000001357"/>
    </source>
</evidence>
<dbReference type="InterPro" id="IPR000653">
    <property type="entry name" value="DegT/StrS_aminotransferase"/>
</dbReference>
<dbReference type="GeneID" id="5891176"/>
<dbReference type="PANTHER" id="PTHR30244:SF34">
    <property type="entry name" value="DTDP-4-AMINO-4,6-DIDEOXYGALACTOSE TRANSAMINASE"/>
    <property type="match status" value="1"/>
</dbReference>
<protein>
    <recommendedName>
        <fullName evidence="4">Aminotransferase class V domain-containing protein</fullName>
    </recommendedName>
</protein>
<organism evidence="2 3">
    <name type="scientific">Monosiga brevicollis</name>
    <name type="common">Choanoflagellate</name>
    <dbReference type="NCBI Taxonomy" id="81824"/>
    <lineage>
        <taxon>Eukaryota</taxon>
        <taxon>Choanoflagellata</taxon>
        <taxon>Craspedida</taxon>
        <taxon>Salpingoecidae</taxon>
        <taxon>Monosiga</taxon>
    </lineage>
</organism>
<dbReference type="SUPFAM" id="SSF53383">
    <property type="entry name" value="PLP-dependent transferases"/>
    <property type="match status" value="1"/>
</dbReference>
<dbReference type="Gene3D" id="3.40.640.10">
    <property type="entry name" value="Type I PLP-dependent aspartate aminotransferase-like (Major domain)"/>
    <property type="match status" value="1"/>
</dbReference>
<dbReference type="Proteomes" id="UP000001357">
    <property type="component" value="Unassembled WGS sequence"/>
</dbReference>
<dbReference type="InterPro" id="IPR015424">
    <property type="entry name" value="PyrdxlP-dep_Trfase"/>
</dbReference>
<dbReference type="RefSeq" id="XP_001745874.1">
    <property type="nucleotide sequence ID" value="XM_001745822.1"/>
</dbReference>
<dbReference type="InterPro" id="IPR015421">
    <property type="entry name" value="PyrdxlP-dep_Trfase_major"/>
</dbReference>
<reference evidence="2 3" key="1">
    <citation type="journal article" date="2008" name="Nature">
        <title>The genome of the choanoflagellate Monosiga brevicollis and the origin of metazoans.</title>
        <authorList>
            <consortium name="JGI Sequencing"/>
            <person name="King N."/>
            <person name="Westbrook M.J."/>
            <person name="Young S.L."/>
            <person name="Kuo A."/>
            <person name="Abedin M."/>
            <person name="Chapman J."/>
            <person name="Fairclough S."/>
            <person name="Hellsten U."/>
            <person name="Isogai Y."/>
            <person name="Letunic I."/>
            <person name="Marr M."/>
            <person name="Pincus D."/>
            <person name="Putnam N."/>
            <person name="Rokas A."/>
            <person name="Wright K.J."/>
            <person name="Zuzow R."/>
            <person name="Dirks W."/>
            <person name="Good M."/>
            <person name="Goodstein D."/>
            <person name="Lemons D."/>
            <person name="Li W."/>
            <person name="Lyons J.B."/>
            <person name="Morris A."/>
            <person name="Nichols S."/>
            <person name="Richter D.J."/>
            <person name="Salamov A."/>
            <person name="Bork P."/>
            <person name="Lim W.A."/>
            <person name="Manning G."/>
            <person name="Miller W.T."/>
            <person name="McGinnis W."/>
            <person name="Shapiro H."/>
            <person name="Tjian R."/>
            <person name="Grigoriev I.V."/>
            <person name="Rokhsar D."/>
        </authorList>
    </citation>
    <scope>NUCLEOTIDE SEQUENCE [LARGE SCALE GENOMIC DNA]</scope>
    <source>
        <strain evidence="3">MX1 / ATCC 50154</strain>
    </source>
</reference>
<dbReference type="AlphaFoldDB" id="A9UZU8"/>
<dbReference type="PANTHER" id="PTHR30244">
    <property type="entry name" value="TRANSAMINASE"/>
    <property type="match status" value="1"/>
</dbReference>
<name>A9UZU8_MONBE</name>
<dbReference type="OMA" id="ESAWARF"/>
<accession>A9UZU8</accession>